<gene>
    <name evidence="4" type="primary">hypBA1_1</name>
    <name evidence="4" type="ORF">ACH61_00312</name>
    <name evidence="5" type="ORF">GSU10_03345</name>
</gene>
<dbReference type="SUPFAM" id="SSF48208">
    <property type="entry name" value="Six-hairpin glycosidases"/>
    <property type="match status" value="1"/>
</dbReference>
<evidence type="ECO:0000313" key="7">
    <source>
        <dbReference type="Proteomes" id="UP000465031"/>
    </source>
</evidence>
<dbReference type="EMBL" id="CP047186">
    <property type="protein sequence ID" value="QHC54776.1"/>
    <property type="molecule type" value="Genomic_DNA"/>
</dbReference>
<reference evidence="4 6" key="1">
    <citation type="submission" date="2015-08" db="EMBL/GenBank/DDBJ databases">
        <title>Draft Genome Sequence of Rathayibacter sp. Strain VKM Ac-2596 Isolated from Leaf Gall Induced by Plant-Parasitic Nematodes.</title>
        <authorList>
            <person name="Vasilenko O.V."/>
            <person name="Starodumova I.P."/>
            <person name="Tarlachkov S.V."/>
            <person name="Dorofeeva L.V."/>
            <person name="Evtushenko L.I."/>
        </authorList>
    </citation>
    <scope>NUCLEOTIDE SEQUENCE [LARGE SCALE GENOMIC DNA]</scope>
    <source>
        <strain evidence="4 6">VKM Ac-2596</strain>
    </source>
</reference>
<dbReference type="GO" id="GO:0102478">
    <property type="term" value="F:beta-L-arabinofuranosidase activity"/>
    <property type="evidence" value="ECO:0007669"/>
    <property type="project" value="UniProtKB-EC"/>
</dbReference>
<keyword evidence="4" id="KW-0378">Hydrolase</keyword>
<evidence type="ECO:0000259" key="2">
    <source>
        <dbReference type="Pfam" id="PF20736"/>
    </source>
</evidence>
<feature type="domain" description="Non-reducing end beta-L-arabinofuranosidase-like GH127 C-terminal" evidence="3">
    <location>
        <begin position="512"/>
        <end position="622"/>
    </location>
</feature>
<feature type="domain" description="Non-reducing end beta-L-arabinofuranosidase-like GH127 middle" evidence="2">
    <location>
        <begin position="421"/>
        <end position="485"/>
    </location>
</feature>
<name>A0A166IKU7_9MICO</name>
<dbReference type="OrthoDB" id="9757939at2"/>
<reference evidence="5" key="2">
    <citation type="submission" date="2019-12" db="EMBL/GenBank/DDBJ databases">
        <title>Complete and Draft Genome Sequences of New Strains and Members of Some Known Species of the Genus Rathayibacter isolated from Plants.</title>
        <authorList>
            <person name="Tarlachkov S.V."/>
            <person name="Starodumova I.P."/>
            <person name="Dorofeeva L.V."/>
            <person name="Prisyazhnaya N.V."/>
            <person name="Leyn S.A."/>
            <person name="Zlamal J.E."/>
            <person name="Elane M.L."/>
            <person name="Osterman A.L."/>
            <person name="Nadler S.A."/>
            <person name="Subbotin S.A."/>
            <person name="Evtushenko L.I."/>
        </authorList>
    </citation>
    <scope>NUCLEOTIDE SEQUENCE</scope>
    <source>
        <strain evidence="5">VKM Ac-2761</strain>
    </source>
</reference>
<dbReference type="AlphaFoldDB" id="A0A166IKU7"/>
<dbReference type="KEGG" id="rte:GSU10_03345"/>
<evidence type="ECO:0000313" key="5">
    <source>
        <dbReference type="EMBL" id="QHC54776.1"/>
    </source>
</evidence>
<dbReference type="RefSeq" id="WP_158286090.1">
    <property type="nucleotide sequence ID" value="NZ_CP047186.1"/>
</dbReference>
<protein>
    <submittedName>
        <fullName evidence="5">Glycoside hydrolase family 127 protein</fullName>
    </submittedName>
    <submittedName>
        <fullName evidence="4">Non-reducing end beta-L-arabinofuranosidase</fullName>
        <ecNumber evidence="4">3.2.1.185</ecNumber>
    </submittedName>
</protein>
<dbReference type="PANTHER" id="PTHR43465:SF2">
    <property type="entry name" value="DUF1680 DOMAIN PROTEIN (AFU_ORTHOLOGUE AFUA_1G08910)"/>
    <property type="match status" value="1"/>
</dbReference>
<evidence type="ECO:0000259" key="1">
    <source>
        <dbReference type="Pfam" id="PF07944"/>
    </source>
</evidence>
<dbReference type="Pfam" id="PF07944">
    <property type="entry name" value="Beta-AFase-like_GH127_cat"/>
    <property type="match status" value="1"/>
</dbReference>
<evidence type="ECO:0000313" key="4">
    <source>
        <dbReference type="EMBL" id="KZX22545.1"/>
    </source>
</evidence>
<feature type="domain" description="Non-reducing end beta-L-arabinofuranosidase-like GH127 catalytic" evidence="1">
    <location>
        <begin position="28"/>
        <end position="409"/>
    </location>
</feature>
<dbReference type="Pfam" id="PF20736">
    <property type="entry name" value="Glyco_hydro127M"/>
    <property type="match status" value="1"/>
</dbReference>
<dbReference type="Proteomes" id="UP000076717">
    <property type="component" value="Unassembled WGS sequence"/>
</dbReference>
<dbReference type="EMBL" id="LIIN01000005">
    <property type="protein sequence ID" value="KZX22545.1"/>
    <property type="molecule type" value="Genomic_DNA"/>
</dbReference>
<reference evidence="7" key="3">
    <citation type="submission" date="2019-12" db="EMBL/GenBank/DDBJ databases">
        <title>Complete and draft genome sequences of new strains and members of some known species of the genus Rathayibacter isolated from plants.</title>
        <authorList>
            <person name="Tarlachkov S.V."/>
            <person name="Starodumova I.P."/>
            <person name="Dorofeeva L.V."/>
            <person name="Prisyazhnaya N.V."/>
            <person name="Leyn S."/>
            <person name="Zlamal J."/>
            <person name="Elan M."/>
            <person name="Osterman A.L."/>
            <person name="Nadler S."/>
            <person name="Subbotin S.A."/>
            <person name="Evtushenko L.I."/>
        </authorList>
    </citation>
    <scope>NUCLEOTIDE SEQUENCE [LARGE SCALE GENOMIC DNA]</scope>
    <source>
        <strain evidence="7">VKM Ac-2761</strain>
    </source>
</reference>
<dbReference type="PATRIC" id="fig|1671680.3.peg.331"/>
<dbReference type="Proteomes" id="UP000465031">
    <property type="component" value="Chromosome"/>
</dbReference>
<sequence length="624" mass="68367">MVTASDSLAAPAAPARAAARRPLDVRRVRLNGGFVGDWQQVNREATLPHCIERMETSGVVDNLRRLVGESDAPFRGPLFADSDLYKTLEAIGWEATRGDVSELLPFVDESIRLLAAVQGEDGYLDSYYQGPHAGERFTDLPQGHEMYKLGHLVQAAIAWAHAGRTDLLEIAQRYVDLVHTTFGEGARDDIDGHPEIETALVELSRLTGEPRHRELARRMVELRGFRTIGEGQFGGAYYQDHTPVKDAREATGHAVRQLYLLAGVNDLELDDPDAGYRDTLDALWTSIHREKLYVTGGLGSRHRGESFGDPYELPADRAYSETCAAIANLHWNWRMLLLDGGAQYADEIERGLYNAIAVSTSLDGKSYFYSNPLQLRTGHTHEEDAPSTRLDWYFCACCPPNLARLLSSINGYLLTESDDAVQFQIYTPGEFEIGDGVTATVQTGFPWTPEIRVVFDTPTTRVTQYRIPAWAAGATLSVDGGTAVDAASGFTDVPSGASSVELHIPVEPVFERAHPWVDGARGALALRRGPVYYCLEEADLPGGVRLEDVVIPDRPSASDAGSDPVLAVPVLDIAGARTHATADALYPSDLDQSAESEIGTVRAIPYFRWANRSAGAMRVWMPTV</sequence>
<evidence type="ECO:0000259" key="3">
    <source>
        <dbReference type="Pfam" id="PF20737"/>
    </source>
</evidence>
<dbReference type="InterPro" id="IPR049049">
    <property type="entry name" value="Beta-AFase-like_GH127_C"/>
</dbReference>
<organism evidence="4 6">
    <name type="scientific">Rathayibacter tanaceti</name>
    <dbReference type="NCBI Taxonomy" id="1671680"/>
    <lineage>
        <taxon>Bacteria</taxon>
        <taxon>Bacillati</taxon>
        <taxon>Actinomycetota</taxon>
        <taxon>Actinomycetes</taxon>
        <taxon>Micrococcales</taxon>
        <taxon>Microbacteriaceae</taxon>
        <taxon>Rathayibacter</taxon>
    </lineage>
</organism>
<keyword evidence="6" id="KW-1185">Reference proteome</keyword>
<dbReference type="InterPro" id="IPR049174">
    <property type="entry name" value="Beta-AFase-like"/>
</dbReference>
<proteinExistence type="predicted"/>
<accession>A0A166IKU7</accession>
<dbReference type="InterPro" id="IPR012878">
    <property type="entry name" value="Beta-AFase-like_GH127_cat"/>
</dbReference>
<dbReference type="PANTHER" id="PTHR43465">
    <property type="entry name" value="DUF1680 DOMAIN PROTEIN (AFU_ORTHOLOGUE AFUA_1G08910)"/>
    <property type="match status" value="1"/>
</dbReference>
<dbReference type="GO" id="GO:0005975">
    <property type="term" value="P:carbohydrate metabolic process"/>
    <property type="evidence" value="ECO:0007669"/>
    <property type="project" value="InterPro"/>
</dbReference>
<dbReference type="Pfam" id="PF20737">
    <property type="entry name" value="Glyco_hydro127C"/>
    <property type="match status" value="1"/>
</dbReference>
<keyword evidence="4" id="KW-0326">Glycosidase</keyword>
<evidence type="ECO:0000313" key="6">
    <source>
        <dbReference type="Proteomes" id="UP000076717"/>
    </source>
</evidence>
<dbReference type="EC" id="3.2.1.185" evidence="4"/>
<dbReference type="InterPro" id="IPR008928">
    <property type="entry name" value="6-hairpin_glycosidase_sf"/>
</dbReference>
<dbReference type="InterPro" id="IPR049046">
    <property type="entry name" value="Beta-AFase-like_GH127_middle"/>
</dbReference>